<keyword evidence="4" id="KW-0472">Membrane</keyword>
<keyword evidence="4" id="KW-1133">Transmembrane helix</keyword>
<dbReference type="SUPFAM" id="SSF52058">
    <property type="entry name" value="L domain-like"/>
    <property type="match status" value="1"/>
</dbReference>
<feature type="transmembrane region" description="Helical" evidence="4">
    <location>
        <begin position="148"/>
        <end position="167"/>
    </location>
</feature>
<feature type="transmembrane region" description="Helical" evidence="4">
    <location>
        <begin position="65"/>
        <end position="86"/>
    </location>
</feature>
<feature type="transmembrane region" description="Helical" evidence="4">
    <location>
        <begin position="211"/>
        <end position="239"/>
    </location>
</feature>
<gene>
    <name evidence="5" type="ORF">OXX778_LOCUS12047</name>
</gene>
<keyword evidence="1" id="KW-0433">Leucine-rich repeat</keyword>
<evidence type="ECO:0000313" key="6">
    <source>
        <dbReference type="Proteomes" id="UP000663879"/>
    </source>
</evidence>
<evidence type="ECO:0000256" key="3">
    <source>
        <dbReference type="ARBA" id="ARBA00022737"/>
    </source>
</evidence>
<sequence length="910" mass="107115">MNWTNSTISKDDIKIHYSLNELSLEIIDLANIYVLPIVCLIGIILNFLSTFVLFKLRAKSELYKFMLSISISDFLFLLLSIFLVIIRCGRFCQYGYTYISKFYELYFYLYLGNIFLMFVLLVNLLICYNRITSFSKHTNKTKFVTFKVKIICVIVIATLANVPNYVMTRQVKKIGVLRKIIANETSGLVFSDMDLFSVESFEFSKINWVKVVLFIFNLGRGFILMIILFVFNLAIAIKLKMYLNSKSKRFGLKAEKSSSMSVVTDQKKKSTTPERTVAEYKFTIMTLIFGTFYLIGNLPNSLAPMLFLFIIRMSSELRLFIIEHTNGIINKIDLHVENILIHLDQSSNHEEIEEINRLRLDYISKVREVESYNLENINNEIKLKYCIFISNSPGDSKVKYFEYEPRISNFPNKLGCLVIYNQSFDNATTKILKNSINKPFKQYELSSIKEFAKLYIFIDLITNYSSNKFIDLTNPAKNQLTKIKIFNDNFEAFESSDLDFLPKFLNLKLINSFWLTHTQIKYLPRGIFTHLNYITEFYLESCHKLEELLPNGFQNLVNLNEMTIHDCGLVQIDKYAFNGLTHLTHLNLSNNKIETIEEGAFDELINLKYLYLNNNKIGIIKQETFKMLRNLLELHLFFNSIKYFEDGWSSGLDKLLVLKIHHNQNDISFNTLSFDSLDSLKWLDLYKINTVNSYPNLSDGLRNLEILNVKKTIYDQLYIYEKFKNLQVLNLVKTERAYEVEYLNKFRFDNIKYLKFEFQTVPKLSNFQSLQALSIIGVHTFENDCFENLKNLKYLKISFICPEFIHMITDKTLKYFSNLKYFEIDNNLKDELESAQFFKKIDFFISKLFNSFDDSDYERIYQKNNGRTKIVINDRECDNEKKFFSSFIDVSPITKSLLTEFYLFKRFLLE</sequence>
<dbReference type="PROSITE" id="PS51450">
    <property type="entry name" value="LRR"/>
    <property type="match status" value="2"/>
</dbReference>
<evidence type="ECO:0000313" key="5">
    <source>
        <dbReference type="EMBL" id="CAF0913954.1"/>
    </source>
</evidence>
<dbReference type="InterPro" id="IPR001611">
    <property type="entry name" value="Leu-rich_rpt"/>
</dbReference>
<dbReference type="PANTHER" id="PTHR24373">
    <property type="entry name" value="SLIT RELATED LEUCINE-RICH REPEAT NEURONAL PROTEIN"/>
    <property type="match status" value="1"/>
</dbReference>
<dbReference type="SUPFAM" id="SSF81321">
    <property type="entry name" value="Family A G protein-coupled receptor-like"/>
    <property type="match status" value="1"/>
</dbReference>
<proteinExistence type="predicted"/>
<keyword evidence="6" id="KW-1185">Reference proteome</keyword>
<reference evidence="5" key="1">
    <citation type="submission" date="2021-02" db="EMBL/GenBank/DDBJ databases">
        <authorList>
            <person name="Nowell W R."/>
        </authorList>
    </citation>
    <scope>NUCLEOTIDE SEQUENCE</scope>
    <source>
        <strain evidence="5">Ploen Becks lab</strain>
    </source>
</reference>
<evidence type="ECO:0000256" key="4">
    <source>
        <dbReference type="SAM" id="Phobius"/>
    </source>
</evidence>
<evidence type="ECO:0000256" key="2">
    <source>
        <dbReference type="ARBA" id="ARBA00022729"/>
    </source>
</evidence>
<name>A0A814ALZ3_9BILA</name>
<organism evidence="5 6">
    <name type="scientific">Brachionus calyciflorus</name>
    <dbReference type="NCBI Taxonomy" id="104777"/>
    <lineage>
        <taxon>Eukaryota</taxon>
        <taxon>Metazoa</taxon>
        <taxon>Spiralia</taxon>
        <taxon>Gnathifera</taxon>
        <taxon>Rotifera</taxon>
        <taxon>Eurotatoria</taxon>
        <taxon>Monogononta</taxon>
        <taxon>Pseudotrocha</taxon>
        <taxon>Ploima</taxon>
        <taxon>Brachionidae</taxon>
        <taxon>Brachionus</taxon>
    </lineage>
</organism>
<dbReference type="InterPro" id="IPR003591">
    <property type="entry name" value="Leu-rich_rpt_typical-subtyp"/>
</dbReference>
<dbReference type="GO" id="GO:0005615">
    <property type="term" value="C:extracellular space"/>
    <property type="evidence" value="ECO:0007669"/>
    <property type="project" value="TreeGrafter"/>
</dbReference>
<dbReference type="Gene3D" id="1.20.1070.10">
    <property type="entry name" value="Rhodopsin 7-helix transmembrane proteins"/>
    <property type="match status" value="1"/>
</dbReference>
<dbReference type="EMBL" id="CAJNOC010002122">
    <property type="protein sequence ID" value="CAF0913954.1"/>
    <property type="molecule type" value="Genomic_DNA"/>
</dbReference>
<evidence type="ECO:0000256" key="1">
    <source>
        <dbReference type="ARBA" id="ARBA00022614"/>
    </source>
</evidence>
<dbReference type="InterPro" id="IPR032675">
    <property type="entry name" value="LRR_dom_sf"/>
</dbReference>
<dbReference type="Proteomes" id="UP000663879">
    <property type="component" value="Unassembled WGS sequence"/>
</dbReference>
<dbReference type="OrthoDB" id="10615567at2759"/>
<dbReference type="Pfam" id="PF13855">
    <property type="entry name" value="LRR_8"/>
    <property type="match status" value="1"/>
</dbReference>
<dbReference type="InterPro" id="IPR050328">
    <property type="entry name" value="Dev_Immune_Receptor"/>
</dbReference>
<dbReference type="Gene3D" id="3.80.10.10">
    <property type="entry name" value="Ribonuclease Inhibitor"/>
    <property type="match status" value="2"/>
</dbReference>
<keyword evidence="3" id="KW-0677">Repeat</keyword>
<dbReference type="GO" id="GO:0043331">
    <property type="term" value="P:response to dsRNA"/>
    <property type="evidence" value="ECO:0007669"/>
    <property type="project" value="TreeGrafter"/>
</dbReference>
<feature type="transmembrane region" description="Helical" evidence="4">
    <location>
        <begin position="32"/>
        <end position="53"/>
    </location>
</feature>
<dbReference type="AlphaFoldDB" id="A0A814ALZ3"/>
<dbReference type="PANTHER" id="PTHR24373:SF293">
    <property type="entry name" value="TOLL-LIKE RECEPTOR 3"/>
    <property type="match status" value="1"/>
</dbReference>
<dbReference type="GO" id="GO:0038023">
    <property type="term" value="F:signaling receptor activity"/>
    <property type="evidence" value="ECO:0007669"/>
    <property type="project" value="TreeGrafter"/>
</dbReference>
<accession>A0A814ALZ3</accession>
<dbReference type="GO" id="GO:0031012">
    <property type="term" value="C:extracellular matrix"/>
    <property type="evidence" value="ECO:0007669"/>
    <property type="project" value="TreeGrafter"/>
</dbReference>
<feature type="transmembrane region" description="Helical" evidence="4">
    <location>
        <begin position="106"/>
        <end position="128"/>
    </location>
</feature>
<keyword evidence="2" id="KW-0732">Signal</keyword>
<dbReference type="SMART" id="SM00369">
    <property type="entry name" value="LRR_TYP"/>
    <property type="match status" value="5"/>
</dbReference>
<comment type="caution">
    <text evidence="5">The sequence shown here is derived from an EMBL/GenBank/DDBJ whole genome shotgun (WGS) entry which is preliminary data.</text>
</comment>
<protein>
    <submittedName>
        <fullName evidence="5">Uncharacterized protein</fullName>
    </submittedName>
</protein>
<dbReference type="GO" id="GO:0003725">
    <property type="term" value="F:double-stranded RNA binding"/>
    <property type="evidence" value="ECO:0007669"/>
    <property type="project" value="TreeGrafter"/>
</dbReference>
<keyword evidence="4" id="KW-0812">Transmembrane</keyword>